<dbReference type="PANTHER" id="PTHR42791:SF1">
    <property type="entry name" value="N-ACETYLTRANSFERASE DOMAIN-CONTAINING PROTEIN"/>
    <property type="match status" value="1"/>
</dbReference>
<sequence length="234" mass="25661">MHIRLATTADVVEVAAVHTAAFSTDNFFGFFCPGRKEHPADYKEWAVTALHQHLRDPRRAVLVAVADAEDFVPIPGKPQVTGNPGKIVGLVVWWLWALDPASAATSVALDIPRPSSPGPKISPDNKASSKENWALFEATVHAKLQALFATEHTVNWHLHWLATHPGWHGRGAGSLLVNWGFEQAARERLAVVVETANARAFYLKTGFEDLGESTIGPVTMNVLIRRPEVGEQKE</sequence>
<keyword evidence="2" id="KW-0012">Acyltransferase</keyword>
<dbReference type="PROSITE" id="PS51186">
    <property type="entry name" value="GNAT"/>
    <property type="match status" value="1"/>
</dbReference>
<keyword evidence="2" id="KW-0808">Transferase</keyword>
<name>A0A5J5ET96_9PEZI</name>
<reference evidence="2 3" key="1">
    <citation type="submission" date="2019-09" db="EMBL/GenBank/DDBJ databases">
        <title>Draft genome of the ectomycorrhizal ascomycete Sphaerosporella brunnea.</title>
        <authorList>
            <consortium name="DOE Joint Genome Institute"/>
            <person name="Benucci G.M."/>
            <person name="Marozzi G."/>
            <person name="Antonielli L."/>
            <person name="Sanchez S."/>
            <person name="Marco P."/>
            <person name="Wang X."/>
            <person name="Falini L.B."/>
            <person name="Barry K."/>
            <person name="Haridas S."/>
            <person name="Lipzen A."/>
            <person name="Labutti K."/>
            <person name="Grigoriev I.V."/>
            <person name="Murat C."/>
            <person name="Martin F."/>
            <person name="Albertini E."/>
            <person name="Donnini D."/>
            <person name="Bonito G."/>
        </authorList>
    </citation>
    <scope>NUCLEOTIDE SEQUENCE [LARGE SCALE GENOMIC DNA]</scope>
    <source>
        <strain evidence="2 3">Sb_GMNB300</strain>
    </source>
</reference>
<dbReference type="InterPro" id="IPR016181">
    <property type="entry name" value="Acyl_CoA_acyltransferase"/>
</dbReference>
<dbReference type="OrthoDB" id="2115692at2759"/>
<evidence type="ECO:0000313" key="3">
    <source>
        <dbReference type="Proteomes" id="UP000326924"/>
    </source>
</evidence>
<dbReference type="SUPFAM" id="SSF55729">
    <property type="entry name" value="Acyl-CoA N-acyltransferases (Nat)"/>
    <property type="match status" value="1"/>
</dbReference>
<protein>
    <submittedName>
        <fullName evidence="2">Acyl-CoA N-acyltransferase</fullName>
    </submittedName>
</protein>
<dbReference type="GO" id="GO:0016747">
    <property type="term" value="F:acyltransferase activity, transferring groups other than amino-acyl groups"/>
    <property type="evidence" value="ECO:0007669"/>
    <property type="project" value="InterPro"/>
</dbReference>
<dbReference type="InterPro" id="IPR000182">
    <property type="entry name" value="GNAT_dom"/>
</dbReference>
<feature type="domain" description="N-acetyltransferase" evidence="1">
    <location>
        <begin position="96"/>
        <end position="225"/>
    </location>
</feature>
<dbReference type="Pfam" id="PF13508">
    <property type="entry name" value="Acetyltransf_7"/>
    <property type="match status" value="1"/>
</dbReference>
<gene>
    <name evidence="2" type="ORF">FN846DRAFT_955379</name>
</gene>
<organism evidence="2 3">
    <name type="scientific">Sphaerosporella brunnea</name>
    <dbReference type="NCBI Taxonomy" id="1250544"/>
    <lineage>
        <taxon>Eukaryota</taxon>
        <taxon>Fungi</taxon>
        <taxon>Dikarya</taxon>
        <taxon>Ascomycota</taxon>
        <taxon>Pezizomycotina</taxon>
        <taxon>Pezizomycetes</taxon>
        <taxon>Pezizales</taxon>
        <taxon>Pyronemataceae</taxon>
        <taxon>Sphaerosporella</taxon>
    </lineage>
</organism>
<dbReference type="PANTHER" id="PTHR42791">
    <property type="entry name" value="GNAT FAMILY ACETYLTRANSFERASE"/>
    <property type="match status" value="1"/>
</dbReference>
<dbReference type="CDD" id="cd04301">
    <property type="entry name" value="NAT_SF"/>
    <property type="match status" value="1"/>
</dbReference>
<dbReference type="AlphaFoldDB" id="A0A5J5ET96"/>
<dbReference type="InterPro" id="IPR052523">
    <property type="entry name" value="Trichothecene_AcTrans"/>
</dbReference>
<keyword evidence="3" id="KW-1185">Reference proteome</keyword>
<dbReference type="EMBL" id="VXIS01000130">
    <property type="protein sequence ID" value="KAA8902607.1"/>
    <property type="molecule type" value="Genomic_DNA"/>
</dbReference>
<accession>A0A5J5ET96</accession>
<comment type="caution">
    <text evidence="2">The sequence shown here is derived from an EMBL/GenBank/DDBJ whole genome shotgun (WGS) entry which is preliminary data.</text>
</comment>
<dbReference type="Proteomes" id="UP000326924">
    <property type="component" value="Unassembled WGS sequence"/>
</dbReference>
<proteinExistence type="predicted"/>
<evidence type="ECO:0000313" key="2">
    <source>
        <dbReference type="EMBL" id="KAA8902607.1"/>
    </source>
</evidence>
<dbReference type="Gene3D" id="3.40.630.30">
    <property type="match status" value="1"/>
</dbReference>
<evidence type="ECO:0000259" key="1">
    <source>
        <dbReference type="PROSITE" id="PS51186"/>
    </source>
</evidence>
<dbReference type="InParanoid" id="A0A5J5ET96"/>